<organism evidence="3 4">
    <name type="scientific">Ancylostoma ceylanicum</name>
    <dbReference type="NCBI Taxonomy" id="53326"/>
    <lineage>
        <taxon>Eukaryota</taxon>
        <taxon>Metazoa</taxon>
        <taxon>Ecdysozoa</taxon>
        <taxon>Nematoda</taxon>
        <taxon>Chromadorea</taxon>
        <taxon>Rhabditida</taxon>
        <taxon>Rhabditina</taxon>
        <taxon>Rhabditomorpha</taxon>
        <taxon>Strongyloidea</taxon>
        <taxon>Ancylostomatidae</taxon>
        <taxon>Ancylostomatinae</taxon>
        <taxon>Ancylostoma</taxon>
    </lineage>
</organism>
<keyword evidence="1" id="KW-0732">Signal</keyword>
<dbReference type="InterPro" id="IPR014044">
    <property type="entry name" value="CAP_dom"/>
</dbReference>
<feature type="chain" id="PRO_5002307484" evidence="1">
    <location>
        <begin position="17"/>
        <end position="228"/>
    </location>
</feature>
<evidence type="ECO:0000256" key="1">
    <source>
        <dbReference type="SAM" id="SignalP"/>
    </source>
</evidence>
<feature type="domain" description="SCP" evidence="2">
    <location>
        <begin position="35"/>
        <end position="198"/>
    </location>
</feature>
<dbReference type="CDD" id="cd05380">
    <property type="entry name" value="CAP_euk"/>
    <property type="match status" value="1"/>
</dbReference>
<protein>
    <submittedName>
        <fullName evidence="3">SCP-like protein</fullName>
    </submittedName>
</protein>
<evidence type="ECO:0000313" key="3">
    <source>
        <dbReference type="EMBL" id="EPB74432.1"/>
    </source>
</evidence>
<dbReference type="SUPFAM" id="SSF55797">
    <property type="entry name" value="PR-1-like"/>
    <property type="match status" value="1"/>
</dbReference>
<dbReference type="Gene3D" id="3.40.33.10">
    <property type="entry name" value="CAP"/>
    <property type="match status" value="1"/>
</dbReference>
<dbReference type="EMBL" id="KE124943">
    <property type="protein sequence ID" value="EPB74432.1"/>
    <property type="molecule type" value="Genomic_DNA"/>
</dbReference>
<feature type="signal peptide" evidence="1">
    <location>
        <begin position="1"/>
        <end position="16"/>
    </location>
</feature>
<name>A0A0D6M3G8_9BILA</name>
<dbReference type="AlphaFoldDB" id="A0A0D6M3G8"/>
<dbReference type="InterPro" id="IPR035940">
    <property type="entry name" value="CAP_sf"/>
</dbReference>
<reference evidence="3 4" key="1">
    <citation type="submission" date="2013-05" db="EMBL/GenBank/DDBJ databases">
        <title>Draft genome of the parasitic nematode Anyclostoma ceylanicum.</title>
        <authorList>
            <person name="Mitreva M."/>
        </authorList>
    </citation>
    <scope>NUCLEOTIDE SEQUENCE [LARGE SCALE GENOMIC DNA]</scope>
</reference>
<dbReference type="Proteomes" id="UP000054495">
    <property type="component" value="Unassembled WGS sequence"/>
</dbReference>
<proteinExistence type="predicted"/>
<gene>
    <name evidence="3" type="ORF">ANCCEY_06500</name>
</gene>
<dbReference type="Pfam" id="PF00188">
    <property type="entry name" value="CAP"/>
    <property type="match status" value="1"/>
</dbReference>
<evidence type="ECO:0000313" key="4">
    <source>
        <dbReference type="Proteomes" id="UP000054495"/>
    </source>
</evidence>
<sequence length="228" mass="25788">MLKLAVLVLCVGWTSAKWDCNDKIPIKIRKQIVKYQNDRRDELLKGLVNAANGKLKPAKFMKKLNWSCGLEAAAASRCINGMINTNFLYQTGAASDIVVGYMFDISDIGGAHPHREEPIPVEETQRGCYPKPLRFNDFKKAMDNWWRQAGGYTDNRFTDRTREDFAQSCVPQMMNANATEVGCSYEKKGRLTSILCLYNSRVALAQPFYQVVEDEVTNTGPENEMKAQ</sequence>
<evidence type="ECO:0000259" key="2">
    <source>
        <dbReference type="Pfam" id="PF00188"/>
    </source>
</evidence>
<accession>A0A0D6M3G8</accession>
<keyword evidence="4" id="KW-1185">Reference proteome</keyword>